<accession>A0A100IIU6</accession>
<proteinExistence type="predicted"/>
<feature type="coiled-coil region" evidence="1">
    <location>
        <begin position="71"/>
        <end position="119"/>
    </location>
</feature>
<organism evidence="2 3">
    <name type="scientific">Aspergillus niger</name>
    <dbReference type="NCBI Taxonomy" id="5061"/>
    <lineage>
        <taxon>Eukaryota</taxon>
        <taxon>Fungi</taxon>
        <taxon>Dikarya</taxon>
        <taxon>Ascomycota</taxon>
        <taxon>Pezizomycotina</taxon>
        <taxon>Eurotiomycetes</taxon>
        <taxon>Eurotiomycetidae</taxon>
        <taxon>Eurotiales</taxon>
        <taxon>Aspergillaceae</taxon>
        <taxon>Aspergillus</taxon>
        <taxon>Aspergillus subgen. Circumdati</taxon>
    </lineage>
</organism>
<dbReference type="OrthoDB" id="4501744at2759"/>
<evidence type="ECO:0000313" key="3">
    <source>
        <dbReference type="Proteomes" id="UP000068243"/>
    </source>
</evidence>
<feature type="coiled-coil region" evidence="1">
    <location>
        <begin position="152"/>
        <end position="190"/>
    </location>
</feature>
<protein>
    <submittedName>
        <fullName evidence="2">Uncharacterized protein</fullName>
    </submittedName>
</protein>
<comment type="caution">
    <text evidence="2">The sequence shown here is derived from an EMBL/GenBank/DDBJ whole genome shotgun (WGS) entry which is preliminary data.</text>
</comment>
<dbReference type="Proteomes" id="UP000068243">
    <property type="component" value="Unassembled WGS sequence"/>
</dbReference>
<sequence>MSSGSTFRNHCEQIASLVGTKKSDSTPTTIYDALKELQCNRDDLAAVTGTAGSGLSLSEITERAVSDLNERSSLLNERNSLRAENQRLRDECITLRTLCRGLQETNGRLERGFDRLQREQSIVNDVLAGGLGLGESRSESLLGRAHIITDELQSWKIHAKETAKRAEQAQKEAAKQIAKAREDKALAEDAQFFYDDMEVAVSLKGEFDLIWKDTRKHCERYLGYKGMDESKQMAIFTIWEYLCRNAWGCDDKPLRHSNSTWGSFFRKKSNPLENLFPTDSTNKGRPMSKSLGKLIARAKDLQDELKEYGFQAHIDLEGHLDESLPLALDSGVMICVEHREDGCLGVL</sequence>
<keyword evidence="1" id="KW-0175">Coiled coil</keyword>
<evidence type="ECO:0000313" key="2">
    <source>
        <dbReference type="EMBL" id="GAQ42039.1"/>
    </source>
</evidence>
<reference evidence="3" key="1">
    <citation type="journal article" date="2016" name="Genome Announc.">
        <title>Draft genome sequence of Aspergillus niger strain An76.</title>
        <authorList>
            <person name="Gong W."/>
            <person name="Cheng Z."/>
            <person name="Zhang H."/>
            <person name="Liu L."/>
            <person name="Gao P."/>
            <person name="Wang L."/>
        </authorList>
    </citation>
    <scope>NUCLEOTIDE SEQUENCE [LARGE SCALE GENOMIC DNA]</scope>
    <source>
        <strain evidence="3">An76</strain>
    </source>
</reference>
<gene>
    <name evidence="2" type="ORF">ABL_04700</name>
</gene>
<name>A0A100IIU6_ASPNG</name>
<dbReference type="EMBL" id="BCMY01000007">
    <property type="protein sequence ID" value="GAQ42039.1"/>
    <property type="molecule type" value="Genomic_DNA"/>
</dbReference>
<dbReference type="AlphaFoldDB" id="A0A100IIU6"/>
<evidence type="ECO:0000256" key="1">
    <source>
        <dbReference type="SAM" id="Coils"/>
    </source>
</evidence>
<dbReference type="OMA" id="CVEHRED"/>